<evidence type="ECO:0000313" key="2">
    <source>
        <dbReference type="EMBL" id="EOA90256.1"/>
    </source>
</evidence>
<keyword evidence="3" id="KW-1185">Reference proteome</keyword>
<dbReference type="AlphaFoldDB" id="R0J0G4"/>
<feature type="compositionally biased region" description="Basic residues" evidence="1">
    <location>
        <begin position="225"/>
        <end position="237"/>
    </location>
</feature>
<dbReference type="EMBL" id="KB908493">
    <property type="protein sequence ID" value="EOA90256.1"/>
    <property type="molecule type" value="Genomic_DNA"/>
</dbReference>
<evidence type="ECO:0000313" key="3">
    <source>
        <dbReference type="Proteomes" id="UP000016935"/>
    </source>
</evidence>
<feature type="region of interest" description="Disordered" evidence="1">
    <location>
        <begin position="218"/>
        <end position="255"/>
    </location>
</feature>
<accession>R0J0G4</accession>
<feature type="compositionally biased region" description="Pro residues" evidence="1">
    <location>
        <begin position="82"/>
        <end position="93"/>
    </location>
</feature>
<gene>
    <name evidence="2" type="ORF">SETTUDRAFT_36905</name>
</gene>
<proteinExistence type="predicted"/>
<feature type="region of interest" description="Disordered" evidence="1">
    <location>
        <begin position="24"/>
        <end position="125"/>
    </location>
</feature>
<reference evidence="2 3" key="2">
    <citation type="journal article" date="2013" name="PLoS Genet.">
        <title>Comparative genome structure, secondary metabolite, and effector coding capacity across Cochliobolus pathogens.</title>
        <authorList>
            <person name="Condon B.J."/>
            <person name="Leng Y."/>
            <person name="Wu D."/>
            <person name="Bushley K.E."/>
            <person name="Ohm R.A."/>
            <person name="Otillar R."/>
            <person name="Martin J."/>
            <person name="Schackwitz W."/>
            <person name="Grimwood J."/>
            <person name="MohdZainudin N."/>
            <person name="Xue C."/>
            <person name="Wang R."/>
            <person name="Manning V.A."/>
            <person name="Dhillon B."/>
            <person name="Tu Z.J."/>
            <person name="Steffenson B.J."/>
            <person name="Salamov A."/>
            <person name="Sun H."/>
            <person name="Lowry S."/>
            <person name="LaButti K."/>
            <person name="Han J."/>
            <person name="Copeland A."/>
            <person name="Lindquist E."/>
            <person name="Barry K."/>
            <person name="Schmutz J."/>
            <person name="Baker S.E."/>
            <person name="Ciuffetti L.M."/>
            <person name="Grigoriev I.V."/>
            <person name="Zhong S."/>
            <person name="Turgeon B.G."/>
        </authorList>
    </citation>
    <scope>NUCLEOTIDE SEQUENCE [LARGE SCALE GENOMIC DNA]</scope>
    <source>
        <strain evidence="3">28A</strain>
    </source>
</reference>
<dbReference type="HOGENOM" id="CLU_1090566_0_0_1"/>
<feature type="compositionally biased region" description="Polar residues" evidence="1">
    <location>
        <begin position="41"/>
        <end position="51"/>
    </location>
</feature>
<name>R0J0G4_EXST2</name>
<organism evidence="2 3">
    <name type="scientific">Exserohilum turcicum (strain 28A)</name>
    <name type="common">Northern leaf blight fungus</name>
    <name type="synonym">Setosphaeria turcica</name>
    <dbReference type="NCBI Taxonomy" id="671987"/>
    <lineage>
        <taxon>Eukaryota</taxon>
        <taxon>Fungi</taxon>
        <taxon>Dikarya</taxon>
        <taxon>Ascomycota</taxon>
        <taxon>Pezizomycotina</taxon>
        <taxon>Dothideomycetes</taxon>
        <taxon>Pleosporomycetidae</taxon>
        <taxon>Pleosporales</taxon>
        <taxon>Pleosporineae</taxon>
        <taxon>Pleosporaceae</taxon>
        <taxon>Exserohilum</taxon>
    </lineage>
</organism>
<dbReference type="GeneID" id="19404193"/>
<dbReference type="Proteomes" id="UP000016935">
    <property type="component" value="Unassembled WGS sequence"/>
</dbReference>
<sequence length="255" mass="27323">MVLVEARFGLRVYESPLAPTCPWPPKELVSPAASGRRPPTSKYTYTRTPSPKTHDFGLPPSTSLLPPAPWLTLDRSVGSTIGPPPPPRPPTCPWPFFHAASCTPTSPQRQPAPPAPDPRPRRAVPQLPARLGFPMAMPMLHHHHHSAIAGPKIPQSQNTTPIAHTVSSQRLPPAPAALAIAATGNGEARSCAHVQAQVHTPGSGRAPLHEELTIATRPTVPSKCSHSRSRLVHRRRHDAPSSLSLVQPGCAPVQE</sequence>
<reference evidence="2 3" key="1">
    <citation type="journal article" date="2012" name="PLoS Pathog.">
        <title>Diverse lifestyles and strategies of plant pathogenesis encoded in the genomes of eighteen Dothideomycetes fungi.</title>
        <authorList>
            <person name="Ohm R.A."/>
            <person name="Feau N."/>
            <person name="Henrissat B."/>
            <person name="Schoch C.L."/>
            <person name="Horwitz B.A."/>
            <person name="Barry K.W."/>
            <person name="Condon B.J."/>
            <person name="Copeland A.C."/>
            <person name="Dhillon B."/>
            <person name="Glaser F."/>
            <person name="Hesse C.N."/>
            <person name="Kosti I."/>
            <person name="LaButti K."/>
            <person name="Lindquist E.A."/>
            <person name="Lucas S."/>
            <person name="Salamov A.A."/>
            <person name="Bradshaw R.E."/>
            <person name="Ciuffetti L."/>
            <person name="Hamelin R.C."/>
            <person name="Kema G.H.J."/>
            <person name="Lawrence C."/>
            <person name="Scott J.A."/>
            <person name="Spatafora J.W."/>
            <person name="Turgeon B.G."/>
            <person name="de Wit P.J.G.M."/>
            <person name="Zhong S."/>
            <person name="Goodwin S.B."/>
            <person name="Grigoriev I.V."/>
        </authorList>
    </citation>
    <scope>NUCLEOTIDE SEQUENCE [LARGE SCALE GENOMIC DNA]</scope>
    <source>
        <strain evidence="3">28A</strain>
    </source>
</reference>
<dbReference type="RefSeq" id="XP_008021888.1">
    <property type="nucleotide sequence ID" value="XM_008023697.1"/>
</dbReference>
<protein>
    <submittedName>
        <fullName evidence="2">Uncharacterized protein</fullName>
    </submittedName>
</protein>
<evidence type="ECO:0000256" key="1">
    <source>
        <dbReference type="SAM" id="MobiDB-lite"/>
    </source>
</evidence>
<feature type="compositionally biased region" description="Low complexity" evidence="1">
    <location>
        <begin position="58"/>
        <end position="73"/>
    </location>
</feature>